<name>A0ABV9QWC3_9GAMM</name>
<proteinExistence type="predicted"/>
<dbReference type="NCBIfam" id="TIGR01905">
    <property type="entry name" value="paired_CXXCH_1"/>
    <property type="match status" value="2"/>
</dbReference>
<dbReference type="SUPFAM" id="SSF48695">
    <property type="entry name" value="Multiheme cytochromes"/>
    <property type="match status" value="1"/>
</dbReference>
<dbReference type="PANTHER" id="PTHR35038:SF6">
    <property type="entry name" value="SURFACE LOCALIZED DECAHEME CYTOCHROME C LIPOPROTEIN"/>
    <property type="match status" value="1"/>
</dbReference>
<comment type="caution">
    <text evidence="5">The sequence shown here is derived from an EMBL/GenBank/DDBJ whole genome shotgun (WGS) entry which is preliminary data.</text>
</comment>
<evidence type="ECO:0000313" key="5">
    <source>
        <dbReference type="EMBL" id="MFC4821650.1"/>
    </source>
</evidence>
<feature type="chain" id="PRO_5046674298" evidence="2">
    <location>
        <begin position="28"/>
        <end position="352"/>
    </location>
</feature>
<evidence type="ECO:0000256" key="1">
    <source>
        <dbReference type="ARBA" id="ARBA00022729"/>
    </source>
</evidence>
<keyword evidence="1 2" id="KW-0732">Signal</keyword>
<dbReference type="Gene3D" id="1.10.1130.10">
    <property type="entry name" value="Flavocytochrome C3, Chain A"/>
    <property type="match status" value="1"/>
</dbReference>
<dbReference type="Gene3D" id="3.90.10.10">
    <property type="entry name" value="Cytochrome C3"/>
    <property type="match status" value="1"/>
</dbReference>
<dbReference type="RefSeq" id="WP_380021925.1">
    <property type="nucleotide sequence ID" value="NZ_JBHSHD010000010.1"/>
</dbReference>
<dbReference type="PANTHER" id="PTHR35038">
    <property type="entry name" value="DISSIMILATORY SULFITE REDUCTASE SIRA"/>
    <property type="match status" value="1"/>
</dbReference>
<dbReference type="InterPro" id="IPR010177">
    <property type="entry name" value="Paired_CXXCH_1"/>
</dbReference>
<sequence>MHPRNRVLRAVALASVWFFACLPLAQAQQTRAELARDLPSSGLSNEDVQSTGQTLLAAPGFAKAKVAVNPAFPDATPVGERTCTACHQLEADHFTHTLHSLGLHAANKADASIPVCETCHGPGSQHAQAPLTKGSIIAYTRNGGTPIQVQTQTCLTCHEGGPRDHWLGSIHQRNGLSCSDCHNPMAKFSIEGSLARNSINDTCAQCHQDVRMQFNRRSHMPLPEGQMSCVDCHNPHGSLTSPLLKTNTVNETCYQCHAEKRGPFLFEHPPVREGCLNCHSPHGSNQHALLVAPIPFLCQQCHTAQRHPDNLHTMQSTGTGSNPDFRVMGRGCLTCHANIHGSNAPSGPKLHE</sequence>
<evidence type="ECO:0000256" key="2">
    <source>
        <dbReference type="SAM" id="SignalP"/>
    </source>
</evidence>
<dbReference type="InterPro" id="IPR036280">
    <property type="entry name" value="Multihaem_cyt_sf"/>
</dbReference>
<gene>
    <name evidence="5" type="ORF">ACFO6Q_15050</name>
</gene>
<dbReference type="InterPro" id="IPR053875">
    <property type="entry name" value="Cytochrom_c_NrfB-like_dom"/>
</dbReference>
<dbReference type="NCBIfam" id="TIGR03508">
    <property type="entry name" value="decahem_SO"/>
    <property type="match status" value="1"/>
</dbReference>
<feature type="signal peptide" evidence="2">
    <location>
        <begin position="1"/>
        <end position="27"/>
    </location>
</feature>
<dbReference type="EMBL" id="JBHSHD010000010">
    <property type="protein sequence ID" value="MFC4821650.1"/>
    <property type="molecule type" value="Genomic_DNA"/>
</dbReference>
<feature type="domain" description="Doubled CXXCH motif" evidence="3">
    <location>
        <begin position="268"/>
        <end position="306"/>
    </location>
</feature>
<dbReference type="Proteomes" id="UP001595886">
    <property type="component" value="Unassembled WGS sequence"/>
</dbReference>
<dbReference type="InterPro" id="IPR051829">
    <property type="entry name" value="Multiheme_Cytochr_ET"/>
</dbReference>
<dbReference type="Pfam" id="PF22678">
    <property type="entry name" value="Cytochrom_c_NrfB-like"/>
    <property type="match status" value="1"/>
</dbReference>
<feature type="domain" description="Cytochrome c-type protein NrfB-like" evidence="4">
    <location>
        <begin position="116"/>
        <end position="183"/>
    </location>
</feature>
<feature type="domain" description="Doubled CXXCH motif" evidence="3">
    <location>
        <begin position="219"/>
        <end position="261"/>
    </location>
</feature>
<reference evidence="6" key="1">
    <citation type="journal article" date="2019" name="Int. J. Syst. Evol. Microbiol.">
        <title>The Global Catalogue of Microorganisms (GCM) 10K type strain sequencing project: providing services to taxonomists for standard genome sequencing and annotation.</title>
        <authorList>
            <consortium name="The Broad Institute Genomics Platform"/>
            <consortium name="The Broad Institute Genome Sequencing Center for Infectious Disease"/>
            <person name="Wu L."/>
            <person name="Ma J."/>
        </authorList>
    </citation>
    <scope>NUCLEOTIDE SEQUENCE [LARGE SCALE GENOMIC DNA]</scope>
    <source>
        <strain evidence="6">CCUG 30340</strain>
    </source>
</reference>
<evidence type="ECO:0000259" key="3">
    <source>
        <dbReference type="Pfam" id="PF09699"/>
    </source>
</evidence>
<accession>A0ABV9QWC3</accession>
<evidence type="ECO:0000313" key="6">
    <source>
        <dbReference type="Proteomes" id="UP001595886"/>
    </source>
</evidence>
<evidence type="ECO:0000259" key="4">
    <source>
        <dbReference type="Pfam" id="PF22678"/>
    </source>
</evidence>
<dbReference type="PROSITE" id="PS51257">
    <property type="entry name" value="PROKAR_LIPOPROTEIN"/>
    <property type="match status" value="1"/>
</dbReference>
<protein>
    <submittedName>
        <fullName evidence="5">DmsE family decaheme c-type cytochrome</fullName>
    </submittedName>
</protein>
<keyword evidence="6" id="KW-1185">Reference proteome</keyword>
<dbReference type="Pfam" id="PF09699">
    <property type="entry name" value="Paired_CXXCH_1"/>
    <property type="match status" value="2"/>
</dbReference>
<dbReference type="InterPro" id="IPR020015">
    <property type="entry name" value="Decahaem_cyt-c_DmsE"/>
</dbReference>
<organism evidence="5 6">
    <name type="scientific">Dokdonella ginsengisoli</name>
    <dbReference type="NCBI Taxonomy" id="363846"/>
    <lineage>
        <taxon>Bacteria</taxon>
        <taxon>Pseudomonadati</taxon>
        <taxon>Pseudomonadota</taxon>
        <taxon>Gammaproteobacteria</taxon>
        <taxon>Lysobacterales</taxon>
        <taxon>Rhodanobacteraceae</taxon>
        <taxon>Dokdonella</taxon>
    </lineage>
</organism>